<evidence type="ECO:0000313" key="3">
    <source>
        <dbReference type="Proteomes" id="UP000315295"/>
    </source>
</evidence>
<dbReference type="EMBL" id="VIEB01000567">
    <property type="protein sequence ID" value="TQD86367.1"/>
    <property type="molecule type" value="Genomic_DNA"/>
</dbReference>
<dbReference type="InterPro" id="IPR010713">
    <property type="entry name" value="XET_C"/>
</dbReference>
<dbReference type="InterPro" id="IPR044791">
    <property type="entry name" value="Beta-glucanase/XTH"/>
</dbReference>
<dbReference type="InterPro" id="IPR013320">
    <property type="entry name" value="ConA-like_dom_sf"/>
</dbReference>
<dbReference type="GO" id="GO:0044042">
    <property type="term" value="P:glucan metabolic process"/>
    <property type="evidence" value="ECO:0007669"/>
    <property type="project" value="InterPro"/>
</dbReference>
<dbReference type="AlphaFoldDB" id="A0A540LIR6"/>
<name>A0A540LIR6_MALBA</name>
<dbReference type="Pfam" id="PF06955">
    <property type="entry name" value="XET_C"/>
    <property type="match status" value="1"/>
</dbReference>
<sequence>MEIQGTIWNATWGSQGKAVNWGEGPFHAYYQGFGVDGCLTMLNNPQECYGLNYEWNRKEFWALNQHQQKAYEHVRRKYLTYDYCTKTSSPTPECNINYYKSRTHYITFYLVKHCVIIN</sequence>
<proteinExistence type="predicted"/>
<evidence type="ECO:0000313" key="2">
    <source>
        <dbReference type="EMBL" id="TQD86367.1"/>
    </source>
</evidence>
<dbReference type="Proteomes" id="UP000315295">
    <property type="component" value="Unassembled WGS sequence"/>
</dbReference>
<dbReference type="STRING" id="106549.A0A540LIR6"/>
<dbReference type="GO" id="GO:0016762">
    <property type="term" value="F:xyloglucan:xyloglucosyl transferase activity"/>
    <property type="evidence" value="ECO:0007669"/>
    <property type="project" value="InterPro"/>
</dbReference>
<organism evidence="2 3">
    <name type="scientific">Malus baccata</name>
    <name type="common">Siberian crab apple</name>
    <name type="synonym">Pyrus baccata</name>
    <dbReference type="NCBI Taxonomy" id="106549"/>
    <lineage>
        <taxon>Eukaryota</taxon>
        <taxon>Viridiplantae</taxon>
        <taxon>Streptophyta</taxon>
        <taxon>Embryophyta</taxon>
        <taxon>Tracheophyta</taxon>
        <taxon>Spermatophyta</taxon>
        <taxon>Magnoliopsida</taxon>
        <taxon>eudicotyledons</taxon>
        <taxon>Gunneridae</taxon>
        <taxon>Pentapetalae</taxon>
        <taxon>rosids</taxon>
        <taxon>fabids</taxon>
        <taxon>Rosales</taxon>
        <taxon>Rosaceae</taxon>
        <taxon>Amygdaloideae</taxon>
        <taxon>Maleae</taxon>
        <taxon>Malus</taxon>
    </lineage>
</organism>
<keyword evidence="3" id="KW-1185">Reference proteome</keyword>
<comment type="caution">
    <text evidence="2">The sequence shown here is derived from an EMBL/GenBank/DDBJ whole genome shotgun (WGS) entry which is preliminary data.</text>
</comment>
<protein>
    <recommendedName>
        <fullName evidence="1">Xyloglucan endo-transglycosylase C-terminal domain-containing protein</fullName>
    </recommendedName>
</protein>
<accession>A0A540LIR6</accession>
<dbReference type="Gene3D" id="2.60.120.200">
    <property type="match status" value="1"/>
</dbReference>
<dbReference type="SUPFAM" id="SSF49899">
    <property type="entry name" value="Concanavalin A-like lectins/glucanases"/>
    <property type="match status" value="1"/>
</dbReference>
<evidence type="ECO:0000259" key="1">
    <source>
        <dbReference type="Pfam" id="PF06955"/>
    </source>
</evidence>
<dbReference type="GO" id="GO:0048046">
    <property type="term" value="C:apoplast"/>
    <property type="evidence" value="ECO:0007669"/>
    <property type="project" value="InterPro"/>
</dbReference>
<reference evidence="2 3" key="1">
    <citation type="journal article" date="2019" name="G3 (Bethesda)">
        <title>Sequencing of a Wild Apple (Malus baccata) Genome Unravels the Differences Between Cultivated and Wild Apple Species Regarding Disease Resistance and Cold Tolerance.</title>
        <authorList>
            <person name="Chen X."/>
        </authorList>
    </citation>
    <scope>NUCLEOTIDE SEQUENCE [LARGE SCALE GENOMIC DNA]</scope>
    <source>
        <strain evidence="3">cv. Shandingzi</strain>
        <tissue evidence="2">Leaves</tissue>
    </source>
</reference>
<gene>
    <name evidence="2" type="ORF">C1H46_028056</name>
</gene>
<dbReference type="PANTHER" id="PTHR31062">
    <property type="entry name" value="XYLOGLUCAN ENDOTRANSGLUCOSYLASE/HYDROLASE PROTEIN 8-RELATED"/>
    <property type="match status" value="1"/>
</dbReference>
<dbReference type="GO" id="GO:0004553">
    <property type="term" value="F:hydrolase activity, hydrolyzing O-glycosyl compounds"/>
    <property type="evidence" value="ECO:0007669"/>
    <property type="project" value="InterPro"/>
</dbReference>
<feature type="domain" description="Xyloglucan endo-transglycosylase C-terminal" evidence="1">
    <location>
        <begin position="54"/>
        <end position="85"/>
    </location>
</feature>